<dbReference type="Proteomes" id="UP001530400">
    <property type="component" value="Unassembled WGS sequence"/>
</dbReference>
<evidence type="ECO:0000313" key="3">
    <source>
        <dbReference type="Proteomes" id="UP001530400"/>
    </source>
</evidence>
<gene>
    <name evidence="2" type="ORF">ACHAWO_005375</name>
</gene>
<evidence type="ECO:0000313" key="2">
    <source>
        <dbReference type="EMBL" id="KAL3778703.1"/>
    </source>
</evidence>
<accession>A0ABD3NTG2</accession>
<proteinExistence type="predicted"/>
<keyword evidence="3" id="KW-1185">Reference proteome</keyword>
<feature type="compositionally biased region" description="Polar residues" evidence="1">
    <location>
        <begin position="166"/>
        <end position="175"/>
    </location>
</feature>
<organism evidence="2 3">
    <name type="scientific">Cyclotella atomus</name>
    <dbReference type="NCBI Taxonomy" id="382360"/>
    <lineage>
        <taxon>Eukaryota</taxon>
        <taxon>Sar</taxon>
        <taxon>Stramenopiles</taxon>
        <taxon>Ochrophyta</taxon>
        <taxon>Bacillariophyta</taxon>
        <taxon>Coscinodiscophyceae</taxon>
        <taxon>Thalassiosirophycidae</taxon>
        <taxon>Stephanodiscales</taxon>
        <taxon>Stephanodiscaceae</taxon>
        <taxon>Cyclotella</taxon>
    </lineage>
</organism>
<evidence type="ECO:0000256" key="1">
    <source>
        <dbReference type="SAM" id="MobiDB-lite"/>
    </source>
</evidence>
<feature type="compositionally biased region" description="Polar residues" evidence="1">
    <location>
        <begin position="148"/>
        <end position="157"/>
    </location>
</feature>
<dbReference type="EMBL" id="JALLPJ020000973">
    <property type="protein sequence ID" value="KAL3778703.1"/>
    <property type="molecule type" value="Genomic_DNA"/>
</dbReference>
<feature type="region of interest" description="Disordered" evidence="1">
    <location>
        <begin position="37"/>
        <end position="57"/>
    </location>
</feature>
<comment type="caution">
    <text evidence="2">The sequence shown here is derived from an EMBL/GenBank/DDBJ whole genome shotgun (WGS) entry which is preliminary data.</text>
</comment>
<dbReference type="AlphaFoldDB" id="A0ABD3NTG2"/>
<sequence length="197" mass="21563">MMSSAASLFLRNKYHKRLALCTNRSFATSAQKRAAKRLAAEGKPVPTRPGIPGQKPINIKNIPKAPHMAKDAIKSKGVLDKLKEAPFIPMVVIFPTLMMGVALIIRPDLREQVFGSSKVKKTIPMNVDSDKPSNEKVVLNEVQKVASEGTQGPQSTVIKDAYAEEPSTTRQSTSAEESKGEVRDLIYQIGFRPHPSA</sequence>
<protein>
    <submittedName>
        <fullName evidence="2">Uncharacterized protein</fullName>
    </submittedName>
</protein>
<name>A0ABD3NTG2_9STRA</name>
<feature type="region of interest" description="Disordered" evidence="1">
    <location>
        <begin position="146"/>
        <end position="182"/>
    </location>
</feature>
<reference evidence="2 3" key="1">
    <citation type="submission" date="2024-10" db="EMBL/GenBank/DDBJ databases">
        <title>Updated reference genomes for cyclostephanoid diatoms.</title>
        <authorList>
            <person name="Roberts W.R."/>
            <person name="Alverson A.J."/>
        </authorList>
    </citation>
    <scope>NUCLEOTIDE SEQUENCE [LARGE SCALE GENOMIC DNA]</scope>
    <source>
        <strain evidence="2 3">AJA010-31</strain>
    </source>
</reference>